<dbReference type="Proteomes" id="UP000029074">
    <property type="component" value="Unassembled WGS sequence"/>
</dbReference>
<dbReference type="AlphaFoldDB" id="D1NRU3"/>
<evidence type="ECO:0000313" key="5">
    <source>
        <dbReference type="Proteomes" id="UP000029074"/>
    </source>
</evidence>
<feature type="transmembrane region" description="Helical" evidence="1">
    <location>
        <begin position="338"/>
        <end position="359"/>
    </location>
</feature>
<comment type="caution">
    <text evidence="2">The sequence shown here is derived from an EMBL/GenBank/DDBJ whole genome shotgun (WGS) entry which is preliminary data.</text>
</comment>
<dbReference type="eggNOG" id="ENOG5033A5I">
    <property type="taxonomic scope" value="Bacteria"/>
</dbReference>
<dbReference type="STRING" id="561180.BIFGAL_03042"/>
<feature type="transmembrane region" description="Helical" evidence="1">
    <location>
        <begin position="259"/>
        <end position="277"/>
    </location>
</feature>
<feature type="transmembrane region" description="Helical" evidence="1">
    <location>
        <begin position="179"/>
        <end position="207"/>
    </location>
</feature>
<evidence type="ECO:0000256" key="1">
    <source>
        <dbReference type="SAM" id="Phobius"/>
    </source>
</evidence>
<dbReference type="RefSeq" id="WP_006294458.1">
    <property type="nucleotide sequence ID" value="NZ_ABXB03000001.1"/>
</dbReference>
<keyword evidence="1" id="KW-0472">Membrane</keyword>
<feature type="transmembrane region" description="Helical" evidence="1">
    <location>
        <begin position="114"/>
        <end position="132"/>
    </location>
</feature>
<reference evidence="3 5" key="2">
    <citation type="submission" date="2014-03" db="EMBL/GenBank/DDBJ databases">
        <title>Genomics of Bifidobacteria.</title>
        <authorList>
            <person name="Ventura M."/>
            <person name="Milani C."/>
            <person name="Lugli G.A."/>
        </authorList>
    </citation>
    <scope>NUCLEOTIDE SEQUENCE [LARGE SCALE GENOMIC DNA]</scope>
    <source>
        <strain evidence="3 5">LMG 11596</strain>
    </source>
</reference>
<reference evidence="2 4" key="1">
    <citation type="submission" date="2009-11" db="EMBL/GenBank/DDBJ databases">
        <authorList>
            <person name="Weinstock G."/>
            <person name="Sodergren E."/>
            <person name="Clifton S."/>
            <person name="Fulton L."/>
            <person name="Fulton B."/>
            <person name="Courtney L."/>
            <person name="Fronick C."/>
            <person name="Harrison M."/>
            <person name="Strong C."/>
            <person name="Farmer C."/>
            <person name="Delahaunty K."/>
            <person name="Markovic C."/>
            <person name="Hall O."/>
            <person name="Minx P."/>
            <person name="Tomlinson C."/>
            <person name="Mitreva M."/>
            <person name="Nelson J."/>
            <person name="Hou S."/>
            <person name="Wollam A."/>
            <person name="Pepin K.H."/>
            <person name="Johnson M."/>
            <person name="Bhonagiri V."/>
            <person name="Nash W.E."/>
            <person name="Warren W."/>
            <person name="Chinwalla A."/>
            <person name="Mardis E.R."/>
            <person name="Wilson R.K."/>
        </authorList>
    </citation>
    <scope>NUCLEOTIDE SEQUENCE [LARGE SCALE GENOMIC DNA]</scope>
    <source>
        <strain evidence="2 4">DSM 20093</strain>
    </source>
</reference>
<proteinExistence type="predicted"/>
<keyword evidence="1" id="KW-0812">Transmembrane</keyword>
<dbReference type="Proteomes" id="UP000003656">
    <property type="component" value="Unassembled WGS sequence"/>
</dbReference>
<feature type="transmembrane region" description="Helical" evidence="1">
    <location>
        <begin position="314"/>
        <end position="331"/>
    </location>
</feature>
<accession>D1NRU3</accession>
<evidence type="ECO:0000313" key="4">
    <source>
        <dbReference type="Proteomes" id="UP000003656"/>
    </source>
</evidence>
<name>D1NRU3_9BIFI</name>
<protein>
    <submittedName>
        <fullName evidence="3">EpsK</fullName>
    </submittedName>
</protein>
<feature type="transmembrane region" description="Helical" evidence="1">
    <location>
        <begin position="289"/>
        <end position="308"/>
    </location>
</feature>
<dbReference type="Pfam" id="PF14897">
    <property type="entry name" value="EpsG"/>
    <property type="match status" value="1"/>
</dbReference>
<organism evidence="2 4">
    <name type="scientific">Bifidobacterium gallicum DSM 20093 = LMG 11596</name>
    <dbReference type="NCBI Taxonomy" id="561180"/>
    <lineage>
        <taxon>Bacteria</taxon>
        <taxon>Bacillati</taxon>
        <taxon>Actinomycetota</taxon>
        <taxon>Actinomycetes</taxon>
        <taxon>Bifidobacteriales</taxon>
        <taxon>Bifidobacteriaceae</taxon>
        <taxon>Bifidobacterium</taxon>
    </lineage>
</organism>
<evidence type="ECO:0000313" key="3">
    <source>
        <dbReference type="EMBL" id="KFI59092.1"/>
    </source>
</evidence>
<sequence length="380" mass="43520">MVLYISVFLTSLVFAFLADTCQRQLMADDEQAGPARKSRLGSLGFIRGTRNAFAAISALVLILLMGLRYNTGYDYVYSYVPSLNDNRRGDKSHYDPLFNWIIALFAKFDDNQWFFFGMSVITIVLMYVAFYLNSKFIVLPLAYFLFSFHYLRAFCFVAQYVTMAVACVAFVLLLRKRWWWAFGLVILAGFLHISAFLLLPFFLCYFLRNRVLAIVSLVLPALALLFQGVARAIVAYLVQGSRFAYYISGEFDTRYTDKSLVAVNLVFYIAFIVVYFLRQQDLLSSKRATMFLFAQSVCFSFTLLQSMIPVGYRLVWYFMVFQCFSIPYFIGKATRGSLYYMVNGVVLVAFCIWMIYGPIANGSSAVLPYHPVFAPEVSIT</sequence>
<keyword evidence="5" id="KW-1185">Reference proteome</keyword>
<keyword evidence="1" id="KW-1133">Transmembrane helix</keyword>
<dbReference type="OrthoDB" id="3228370at2"/>
<feature type="transmembrane region" description="Helical" evidence="1">
    <location>
        <begin position="51"/>
        <end position="71"/>
    </location>
</feature>
<feature type="transmembrane region" description="Helical" evidence="1">
    <location>
        <begin position="214"/>
        <end position="239"/>
    </location>
</feature>
<dbReference type="EMBL" id="JGYW01000004">
    <property type="protein sequence ID" value="KFI59092.1"/>
    <property type="molecule type" value="Genomic_DNA"/>
</dbReference>
<dbReference type="InterPro" id="IPR049458">
    <property type="entry name" value="EpsG-like"/>
</dbReference>
<gene>
    <name evidence="3" type="ORF">BGLCM_0676</name>
    <name evidence="2" type="ORF">BIFGAL_03042</name>
</gene>
<feature type="transmembrane region" description="Helical" evidence="1">
    <location>
        <begin position="153"/>
        <end position="173"/>
    </location>
</feature>
<evidence type="ECO:0000313" key="2">
    <source>
        <dbReference type="EMBL" id="EFA23932.1"/>
    </source>
</evidence>
<dbReference type="EMBL" id="ABXB03000001">
    <property type="protein sequence ID" value="EFA23932.1"/>
    <property type="molecule type" value="Genomic_DNA"/>
</dbReference>